<proteinExistence type="predicted"/>
<evidence type="ECO:0000259" key="3">
    <source>
        <dbReference type="SMART" id="SM00848"/>
    </source>
</evidence>
<dbReference type="SMART" id="SM00848">
    <property type="entry name" value="Inhibitor_I29"/>
    <property type="match status" value="1"/>
</dbReference>
<gene>
    <name evidence="5" type="primary">LOC117656240</name>
</gene>
<accession>A0ABM3YNK4</accession>
<dbReference type="Proteomes" id="UP001652622">
    <property type="component" value="Unplaced"/>
</dbReference>
<evidence type="ECO:0000313" key="4">
    <source>
        <dbReference type="Proteomes" id="UP001652622"/>
    </source>
</evidence>
<dbReference type="GeneID" id="117656240"/>
<dbReference type="InterPro" id="IPR013201">
    <property type="entry name" value="Prot_inhib_I29"/>
</dbReference>
<evidence type="ECO:0000256" key="1">
    <source>
        <dbReference type="SAM" id="MobiDB-lite"/>
    </source>
</evidence>
<dbReference type="RefSeq" id="XP_060537708.1">
    <property type="nucleotide sequence ID" value="XM_060681725.1"/>
</dbReference>
<evidence type="ECO:0000313" key="5">
    <source>
        <dbReference type="RefSeq" id="XP_060537708.1"/>
    </source>
</evidence>
<organism evidence="4 5">
    <name type="scientific">Pantherophis guttatus</name>
    <name type="common">Corn snake</name>
    <name type="synonym">Elaphe guttata</name>
    <dbReference type="NCBI Taxonomy" id="94885"/>
    <lineage>
        <taxon>Eukaryota</taxon>
        <taxon>Metazoa</taxon>
        <taxon>Chordata</taxon>
        <taxon>Craniata</taxon>
        <taxon>Vertebrata</taxon>
        <taxon>Euteleostomi</taxon>
        <taxon>Lepidosauria</taxon>
        <taxon>Squamata</taxon>
        <taxon>Bifurcata</taxon>
        <taxon>Unidentata</taxon>
        <taxon>Episquamata</taxon>
        <taxon>Toxicofera</taxon>
        <taxon>Serpentes</taxon>
        <taxon>Colubroidea</taxon>
        <taxon>Colubridae</taxon>
        <taxon>Colubrinae</taxon>
        <taxon>Pantherophis</taxon>
    </lineage>
</organism>
<feature type="chain" id="PRO_5046142542" evidence="2">
    <location>
        <begin position="26"/>
        <end position="153"/>
    </location>
</feature>
<dbReference type="SUPFAM" id="SSF54001">
    <property type="entry name" value="Cysteine proteinases"/>
    <property type="match status" value="1"/>
</dbReference>
<feature type="compositionally biased region" description="Polar residues" evidence="1">
    <location>
        <begin position="109"/>
        <end position="124"/>
    </location>
</feature>
<feature type="signal peptide" evidence="2">
    <location>
        <begin position="1"/>
        <end position="25"/>
    </location>
</feature>
<reference evidence="5" key="1">
    <citation type="submission" date="2025-08" db="UniProtKB">
        <authorList>
            <consortium name="RefSeq"/>
        </authorList>
    </citation>
    <scope>IDENTIFICATION</scope>
    <source>
        <tissue evidence="5">Blood</tissue>
    </source>
</reference>
<feature type="compositionally biased region" description="Basic residues" evidence="1">
    <location>
        <begin position="125"/>
        <end position="136"/>
    </location>
</feature>
<name>A0ABM3YNK4_PANGU</name>
<keyword evidence="4" id="KW-1185">Reference proteome</keyword>
<keyword evidence="2" id="KW-0732">Signal</keyword>
<feature type="domain" description="Cathepsin propeptide inhibitor" evidence="3">
    <location>
        <begin position="34"/>
        <end position="93"/>
    </location>
</feature>
<dbReference type="Gene3D" id="1.10.287.2250">
    <property type="match status" value="1"/>
</dbReference>
<dbReference type="InterPro" id="IPR038765">
    <property type="entry name" value="Papain-like_cys_pep_sf"/>
</dbReference>
<protein>
    <submittedName>
        <fullName evidence="5">Protein CTLA-2-alpha-like</fullName>
    </submittedName>
</protein>
<dbReference type="Pfam" id="PF08246">
    <property type="entry name" value="Inhibitor_I29"/>
    <property type="match status" value="1"/>
</dbReference>
<sequence>MKKTMLSSWVMLLTWMVFLKEFSVAQDSALEEAWRDWKKTYEKVYTDEEEASRRATWEKNLQMVEQHNREADEGKHTFWVNMNQFSDLTDEELKHMMGGLLPETVDPDNASQGFPQAPDIQQTPKPKKCHQRRYGTSRKDQDRTRLLVLLSNN</sequence>
<feature type="region of interest" description="Disordered" evidence="1">
    <location>
        <begin position="100"/>
        <end position="143"/>
    </location>
</feature>
<evidence type="ECO:0000256" key="2">
    <source>
        <dbReference type="SAM" id="SignalP"/>
    </source>
</evidence>